<evidence type="ECO:0000256" key="9">
    <source>
        <dbReference type="PROSITE-ProRule" id="PRU00239"/>
    </source>
</evidence>
<dbReference type="CDD" id="cd16195">
    <property type="entry name" value="EFh_PEF_CAPN13_14"/>
    <property type="match status" value="1"/>
</dbReference>
<dbReference type="GO" id="GO:0005509">
    <property type="term" value="F:calcium ion binding"/>
    <property type="evidence" value="ECO:0007669"/>
    <property type="project" value="InterPro"/>
</dbReference>
<evidence type="ECO:0000256" key="1">
    <source>
        <dbReference type="ARBA" id="ARBA00007623"/>
    </source>
</evidence>
<comment type="caution">
    <text evidence="9">Lacks conserved residue(s) required for the propagation of feature annotation.</text>
</comment>
<evidence type="ECO:0000259" key="11">
    <source>
        <dbReference type="PROSITE" id="PS50222"/>
    </source>
</evidence>
<feature type="domain" description="Calpain catalytic" evidence="10">
    <location>
        <begin position="1"/>
        <end position="184"/>
    </location>
</feature>
<dbReference type="InterPro" id="IPR022682">
    <property type="entry name" value="Calpain_domain_III"/>
</dbReference>
<gene>
    <name evidence="13" type="primary">CAPN14</name>
</gene>
<evidence type="ECO:0000256" key="3">
    <source>
        <dbReference type="ARBA" id="ARBA00022723"/>
    </source>
</evidence>
<dbReference type="InterPro" id="IPR018247">
    <property type="entry name" value="EF_Hand_1_Ca_BS"/>
</dbReference>
<evidence type="ECO:0000313" key="13">
    <source>
        <dbReference type="RefSeq" id="XP_023392728.1"/>
    </source>
</evidence>
<keyword evidence="7" id="KW-0106">Calcium</keyword>
<sequence length="533" mass="60304">MPASSSSGLSGSYEDLQCGQVSEALLDFTGGVTVTIKLAEAPRNLWDILTRANYGRTLIGCQTHSGDERVLENGLVDGHAYTLIGIRKGFSLMPGVILVNVIICASRGGRGIHSLEGPLGSAKAGGVPPILLYLFSGVKCSSKWELLSPKEKIVLLRKNDDGEFWMTLMDFKAHFKLLVICKLTPGLLNQDVGQKWSYTMQEGRWEKGTTAGGPRKSLQDTFWKNPQFLLSVWRPQEGRTFLMPCSVLVSLIQKPRHKHRNWNSHLAIGFYLFRMSKFYDDQRRLPREFFLKNDPLSLPKAFLTEKEVSQELWLEPGTYLIVPCTSEARQVSEFVLRVFSRKHIFYEIGSHSSVAFSKEIEDQTAGQDEFFTKLFEKYPEINAAQLQKILNHMTWSSLGRAQPLFSLDACQGILAQLDLNASGTVSIQEFRDLWKQLMLYQEVFHKQDSHGSGCLNWAQLQAAMRDAGIVLSGDVCQLMLIRYGGPNLQMDFVSFVRLMLRAEKMENVFQNLTQDGKGIYLQKPEWLMMTLYS</sequence>
<evidence type="ECO:0000256" key="6">
    <source>
        <dbReference type="ARBA" id="ARBA00022807"/>
    </source>
</evidence>
<accession>A0A6P6CZF9</accession>
<proteinExistence type="inferred from homology"/>
<dbReference type="InterPro" id="IPR033883">
    <property type="entry name" value="C2_III"/>
</dbReference>
<keyword evidence="6" id="KW-0788">Thiol protease</keyword>
<dbReference type="InterPro" id="IPR002048">
    <property type="entry name" value="EF_hand_dom"/>
</dbReference>
<dbReference type="SUPFAM" id="SSF47473">
    <property type="entry name" value="EF-hand"/>
    <property type="match status" value="1"/>
</dbReference>
<dbReference type="Pfam" id="PF00648">
    <property type="entry name" value="Peptidase_C2"/>
    <property type="match status" value="2"/>
</dbReference>
<dbReference type="AlphaFoldDB" id="A0A6P6CZF9"/>
<dbReference type="InterPro" id="IPR022683">
    <property type="entry name" value="Calpain_III"/>
</dbReference>
<dbReference type="SUPFAM" id="SSF54001">
    <property type="entry name" value="Cysteine proteinases"/>
    <property type="match status" value="1"/>
</dbReference>
<dbReference type="RefSeq" id="XP_023392728.1">
    <property type="nucleotide sequence ID" value="XM_023536960.1"/>
</dbReference>
<dbReference type="InterPro" id="IPR011992">
    <property type="entry name" value="EF-hand-dom_pair"/>
</dbReference>
<name>A0A6P6CZF9_PTEVA</name>
<keyword evidence="3" id="KW-0479">Metal-binding</keyword>
<comment type="similarity">
    <text evidence="1">Belongs to the peptidase C2 family.</text>
</comment>
<feature type="domain" description="EF-hand" evidence="11">
    <location>
        <begin position="405"/>
        <end position="440"/>
    </location>
</feature>
<dbReference type="GO" id="GO:0005737">
    <property type="term" value="C:cytoplasm"/>
    <property type="evidence" value="ECO:0007669"/>
    <property type="project" value="TreeGrafter"/>
</dbReference>
<dbReference type="SUPFAM" id="SSF49758">
    <property type="entry name" value="Calpain large subunit, middle domain (domain III)"/>
    <property type="match status" value="1"/>
</dbReference>
<dbReference type="Pfam" id="PF01067">
    <property type="entry name" value="Calpain_III"/>
    <property type="match status" value="1"/>
</dbReference>
<dbReference type="CTD" id="440854"/>
<dbReference type="FunFam" id="1.10.238.10:FF:000175">
    <property type="entry name" value="Calpain 14"/>
    <property type="match status" value="1"/>
</dbReference>
<dbReference type="PANTHER" id="PTHR10183">
    <property type="entry name" value="CALPAIN"/>
    <property type="match status" value="1"/>
</dbReference>
<dbReference type="FunFam" id="2.60.120.380:FF:000001">
    <property type="entry name" value="Calpain-1 catalytic subunit"/>
    <property type="match status" value="1"/>
</dbReference>
<reference evidence="13" key="1">
    <citation type="submission" date="2025-08" db="UniProtKB">
        <authorList>
            <consortium name="RefSeq"/>
        </authorList>
    </citation>
    <scope>IDENTIFICATION</scope>
    <source>
        <tissue evidence="13">Kidney</tissue>
    </source>
</reference>
<dbReference type="GeneID" id="105299157"/>
<dbReference type="InterPro" id="IPR001300">
    <property type="entry name" value="Peptidase_C2_calpain_cat"/>
</dbReference>
<dbReference type="InterPro" id="IPR038765">
    <property type="entry name" value="Papain-like_cys_pep_sf"/>
</dbReference>
<evidence type="ECO:0000256" key="7">
    <source>
        <dbReference type="ARBA" id="ARBA00022837"/>
    </source>
</evidence>
<dbReference type="Proteomes" id="UP000515202">
    <property type="component" value="Unplaced"/>
</dbReference>
<dbReference type="PROSITE" id="PS50222">
    <property type="entry name" value="EF_HAND_2"/>
    <property type="match status" value="1"/>
</dbReference>
<dbReference type="Gene3D" id="3.90.70.10">
    <property type="entry name" value="Cysteine proteinases"/>
    <property type="match status" value="1"/>
</dbReference>
<dbReference type="GO" id="GO:0006508">
    <property type="term" value="P:proteolysis"/>
    <property type="evidence" value="ECO:0007669"/>
    <property type="project" value="UniProtKB-KW"/>
</dbReference>
<dbReference type="PANTHER" id="PTHR10183:SF302">
    <property type="entry name" value="CALPAIN-14"/>
    <property type="match status" value="1"/>
</dbReference>
<dbReference type="Gene3D" id="2.60.120.380">
    <property type="match status" value="1"/>
</dbReference>
<dbReference type="CDD" id="cd00214">
    <property type="entry name" value="Calpain_III"/>
    <property type="match status" value="1"/>
</dbReference>
<dbReference type="SMART" id="SM00720">
    <property type="entry name" value="calpain_III"/>
    <property type="match status" value="1"/>
</dbReference>
<organism evidence="12 13">
    <name type="scientific">Pteropus vampyrus</name>
    <name type="common">Large flying fox</name>
    <dbReference type="NCBI Taxonomy" id="132908"/>
    <lineage>
        <taxon>Eukaryota</taxon>
        <taxon>Metazoa</taxon>
        <taxon>Chordata</taxon>
        <taxon>Craniata</taxon>
        <taxon>Vertebrata</taxon>
        <taxon>Euteleostomi</taxon>
        <taxon>Mammalia</taxon>
        <taxon>Eutheria</taxon>
        <taxon>Laurasiatheria</taxon>
        <taxon>Chiroptera</taxon>
        <taxon>Yinpterochiroptera</taxon>
        <taxon>Pteropodoidea</taxon>
        <taxon>Pteropodidae</taxon>
        <taxon>Pteropodinae</taxon>
        <taxon>Pteropus</taxon>
    </lineage>
</organism>
<evidence type="ECO:0000256" key="8">
    <source>
        <dbReference type="PIRSR" id="PIRSR622684-1"/>
    </source>
</evidence>
<keyword evidence="2" id="KW-0645">Protease</keyword>
<evidence type="ECO:0000256" key="5">
    <source>
        <dbReference type="ARBA" id="ARBA00022801"/>
    </source>
</evidence>
<keyword evidence="4" id="KW-0677">Repeat</keyword>
<evidence type="ECO:0000259" key="10">
    <source>
        <dbReference type="PROSITE" id="PS50203"/>
    </source>
</evidence>
<dbReference type="Gene3D" id="1.10.238.10">
    <property type="entry name" value="EF-hand"/>
    <property type="match status" value="1"/>
</dbReference>
<dbReference type="OrthoDB" id="424753at2759"/>
<keyword evidence="5" id="KW-0378">Hydrolase</keyword>
<dbReference type="InterPro" id="IPR036213">
    <property type="entry name" value="Calpain_III_sf"/>
</dbReference>
<dbReference type="PROSITE" id="PS50203">
    <property type="entry name" value="CALPAIN_CAT"/>
    <property type="match status" value="1"/>
</dbReference>
<dbReference type="KEGG" id="pvp:105299157"/>
<dbReference type="InterPro" id="IPR022684">
    <property type="entry name" value="Calpain_cysteine_protease"/>
</dbReference>
<evidence type="ECO:0000313" key="12">
    <source>
        <dbReference type="Proteomes" id="UP000515202"/>
    </source>
</evidence>
<dbReference type="PRINTS" id="PR00704">
    <property type="entry name" value="CALPAIN"/>
</dbReference>
<evidence type="ECO:0000256" key="2">
    <source>
        <dbReference type="ARBA" id="ARBA00022670"/>
    </source>
</evidence>
<evidence type="ECO:0000256" key="4">
    <source>
        <dbReference type="ARBA" id="ARBA00022737"/>
    </source>
</evidence>
<dbReference type="GO" id="GO:0004198">
    <property type="term" value="F:calcium-dependent cysteine-type endopeptidase activity"/>
    <property type="evidence" value="ECO:0007669"/>
    <property type="project" value="InterPro"/>
</dbReference>
<protein>
    <submittedName>
        <fullName evidence="13">Calpain-14</fullName>
    </submittedName>
</protein>
<feature type="active site" evidence="8">
    <location>
        <position position="79"/>
    </location>
</feature>
<dbReference type="PROSITE" id="PS00018">
    <property type="entry name" value="EF_HAND_1"/>
    <property type="match status" value="1"/>
</dbReference>
<keyword evidence="12" id="KW-1185">Reference proteome</keyword>